<dbReference type="InterPro" id="IPR043129">
    <property type="entry name" value="ATPase_NBD"/>
</dbReference>
<sequence>MLSGESTIASIANRMSKEISALALTSMKIKVVAPPEKKYSVWILEMWISMAEYDDSGPSIVHMKYL</sequence>
<organism evidence="1 2">
    <name type="scientific">Dendrobium thyrsiflorum</name>
    <name type="common">Pinecone-like raceme dendrobium</name>
    <name type="synonym">Orchid</name>
    <dbReference type="NCBI Taxonomy" id="117978"/>
    <lineage>
        <taxon>Eukaryota</taxon>
        <taxon>Viridiplantae</taxon>
        <taxon>Streptophyta</taxon>
        <taxon>Embryophyta</taxon>
        <taxon>Tracheophyta</taxon>
        <taxon>Spermatophyta</taxon>
        <taxon>Magnoliopsida</taxon>
        <taxon>Liliopsida</taxon>
        <taxon>Asparagales</taxon>
        <taxon>Orchidaceae</taxon>
        <taxon>Epidendroideae</taxon>
        <taxon>Malaxideae</taxon>
        <taxon>Dendrobiinae</taxon>
        <taxon>Dendrobium</taxon>
    </lineage>
</organism>
<dbReference type="Gene3D" id="3.30.420.40">
    <property type="match status" value="2"/>
</dbReference>
<gene>
    <name evidence="1" type="ORF">M5K25_023221</name>
</gene>
<reference evidence="1 2" key="1">
    <citation type="journal article" date="2024" name="Plant Biotechnol. J.">
        <title>Dendrobium thyrsiflorum genome and its molecular insights into genes involved in important horticultural traits.</title>
        <authorList>
            <person name="Chen B."/>
            <person name="Wang J.Y."/>
            <person name="Zheng P.J."/>
            <person name="Li K.L."/>
            <person name="Liang Y.M."/>
            <person name="Chen X.F."/>
            <person name="Zhang C."/>
            <person name="Zhao X."/>
            <person name="He X."/>
            <person name="Zhang G.Q."/>
            <person name="Liu Z.J."/>
            <person name="Xu Q."/>
        </authorList>
    </citation>
    <scope>NUCLEOTIDE SEQUENCE [LARGE SCALE GENOMIC DNA]</scope>
    <source>
        <strain evidence="1">GZMU011</strain>
    </source>
</reference>
<dbReference type="EMBL" id="JANQDX010000017">
    <property type="protein sequence ID" value="KAL0908715.1"/>
    <property type="molecule type" value="Genomic_DNA"/>
</dbReference>
<comment type="caution">
    <text evidence="1">The sequence shown here is derived from an EMBL/GenBank/DDBJ whole genome shotgun (WGS) entry which is preliminary data.</text>
</comment>
<dbReference type="SUPFAM" id="SSF53067">
    <property type="entry name" value="Actin-like ATPase domain"/>
    <property type="match status" value="1"/>
</dbReference>
<dbReference type="AlphaFoldDB" id="A0ABD0U7P4"/>
<dbReference type="Pfam" id="PF00022">
    <property type="entry name" value="Actin"/>
    <property type="match status" value="1"/>
</dbReference>
<evidence type="ECO:0000313" key="2">
    <source>
        <dbReference type="Proteomes" id="UP001552299"/>
    </source>
</evidence>
<name>A0ABD0U7P4_DENTH</name>
<accession>A0ABD0U7P4</accession>
<keyword evidence="2" id="KW-1185">Reference proteome</keyword>
<dbReference type="InterPro" id="IPR004000">
    <property type="entry name" value="Actin"/>
</dbReference>
<proteinExistence type="predicted"/>
<evidence type="ECO:0000313" key="1">
    <source>
        <dbReference type="EMBL" id="KAL0908715.1"/>
    </source>
</evidence>
<dbReference type="Proteomes" id="UP001552299">
    <property type="component" value="Unassembled WGS sequence"/>
</dbReference>
<protein>
    <submittedName>
        <fullName evidence="1">Uncharacterized protein</fullName>
    </submittedName>
</protein>